<dbReference type="Pfam" id="PF00931">
    <property type="entry name" value="NB-ARC"/>
    <property type="match status" value="1"/>
</dbReference>
<evidence type="ECO:0000256" key="2">
    <source>
        <dbReference type="ARBA" id="ARBA00022741"/>
    </source>
</evidence>
<keyword evidence="3" id="KW-0611">Plant defense</keyword>
<evidence type="ECO:0000313" key="6">
    <source>
        <dbReference type="Proteomes" id="UP001652623"/>
    </source>
</evidence>
<keyword evidence="2" id="KW-0547">Nucleotide-binding</keyword>
<keyword evidence="1" id="KW-0677">Repeat</keyword>
<dbReference type="Pfam" id="PF18052">
    <property type="entry name" value="Rx_N"/>
    <property type="match status" value="1"/>
</dbReference>
<dbReference type="PANTHER" id="PTHR19338">
    <property type="entry name" value="TRANSLOCASE OF INNER MITOCHONDRIAL MEMBRANE 13 HOMOLOG"/>
    <property type="match status" value="1"/>
</dbReference>
<dbReference type="GO" id="GO:0043531">
    <property type="term" value="F:ADP binding"/>
    <property type="evidence" value="ECO:0007669"/>
    <property type="project" value="InterPro"/>
</dbReference>
<evidence type="ECO:0000256" key="3">
    <source>
        <dbReference type="ARBA" id="ARBA00022821"/>
    </source>
</evidence>
<evidence type="ECO:0000313" key="7">
    <source>
        <dbReference type="RefSeq" id="XP_015901515.2"/>
    </source>
</evidence>
<sequence>MAESVVTFLLQKLDSFAHEKANLLGGIREEAEYVRDELERIRAFLRVADAKEEGDEEIGVWVKQVREVAYDIQDLLDEFLLRFSNHGNHHDFYGRLYNLARTIKNLKARHRIASGLQAVRSRVTNISEGHQIYRYKLNSIEEGSSSSSVTANNNWHDLRGDALLVEEAQLVGIDKPKRDLIGGLIGGRSEFQVIAAAGMGGLGKTTLVSKVYKDDAVKRHFQHHAWVTVSQSFKLEDVVRDIVQQLFDEIKQTLPHDADSLDSDKLKAILAGFLHGKRYLVVLDDIWQVGAWDALKYAFPTNNNGSRLMLTTRNSKVASLPSSLEHIP</sequence>
<feature type="domain" description="Disease resistance N-terminal" evidence="5">
    <location>
        <begin position="5"/>
        <end position="88"/>
    </location>
</feature>
<protein>
    <submittedName>
        <fullName evidence="7">Disease resistance protein RPM1-like</fullName>
    </submittedName>
</protein>
<reference evidence="7" key="1">
    <citation type="submission" date="2025-08" db="UniProtKB">
        <authorList>
            <consortium name="RefSeq"/>
        </authorList>
    </citation>
    <scope>IDENTIFICATION</scope>
    <source>
        <tissue evidence="7">Seedling</tissue>
    </source>
</reference>
<name>A0A6P4AS04_ZIZJJ</name>
<dbReference type="GO" id="GO:0006952">
    <property type="term" value="P:defense response"/>
    <property type="evidence" value="ECO:0007669"/>
    <property type="project" value="UniProtKB-KW"/>
</dbReference>
<evidence type="ECO:0000256" key="1">
    <source>
        <dbReference type="ARBA" id="ARBA00022737"/>
    </source>
</evidence>
<dbReference type="InterPro" id="IPR041118">
    <property type="entry name" value="Rx_N"/>
</dbReference>
<keyword evidence="6" id="KW-1185">Reference proteome</keyword>
<dbReference type="Gene3D" id="1.20.5.4130">
    <property type="match status" value="1"/>
</dbReference>
<dbReference type="GeneID" id="107434555"/>
<dbReference type="KEGG" id="zju:107434555"/>
<dbReference type="InterPro" id="IPR027417">
    <property type="entry name" value="P-loop_NTPase"/>
</dbReference>
<dbReference type="RefSeq" id="XP_015901515.2">
    <property type="nucleotide sequence ID" value="XM_016046029.4"/>
</dbReference>
<dbReference type="Gene3D" id="3.40.50.300">
    <property type="entry name" value="P-loop containing nucleotide triphosphate hydrolases"/>
    <property type="match status" value="1"/>
</dbReference>
<gene>
    <name evidence="7" type="primary">LOC107434555</name>
</gene>
<dbReference type="SUPFAM" id="SSF52540">
    <property type="entry name" value="P-loop containing nucleoside triphosphate hydrolases"/>
    <property type="match status" value="1"/>
</dbReference>
<dbReference type="AlphaFoldDB" id="A0A6P4AS04"/>
<evidence type="ECO:0000259" key="5">
    <source>
        <dbReference type="Pfam" id="PF18052"/>
    </source>
</evidence>
<dbReference type="CDD" id="cd14798">
    <property type="entry name" value="RX-CC_like"/>
    <property type="match status" value="1"/>
</dbReference>
<dbReference type="PANTHER" id="PTHR19338:SF32">
    <property type="entry name" value="OS06G0287500 PROTEIN"/>
    <property type="match status" value="1"/>
</dbReference>
<dbReference type="PRINTS" id="PR00364">
    <property type="entry name" value="DISEASERSIST"/>
</dbReference>
<proteinExistence type="predicted"/>
<accession>A0A6P4AS04</accession>
<dbReference type="Proteomes" id="UP001652623">
    <property type="component" value="Chromosome 6"/>
</dbReference>
<organism evidence="6 7">
    <name type="scientific">Ziziphus jujuba</name>
    <name type="common">Chinese jujube</name>
    <name type="synonym">Ziziphus sativa</name>
    <dbReference type="NCBI Taxonomy" id="326968"/>
    <lineage>
        <taxon>Eukaryota</taxon>
        <taxon>Viridiplantae</taxon>
        <taxon>Streptophyta</taxon>
        <taxon>Embryophyta</taxon>
        <taxon>Tracheophyta</taxon>
        <taxon>Spermatophyta</taxon>
        <taxon>Magnoliopsida</taxon>
        <taxon>eudicotyledons</taxon>
        <taxon>Gunneridae</taxon>
        <taxon>Pentapetalae</taxon>
        <taxon>rosids</taxon>
        <taxon>fabids</taxon>
        <taxon>Rosales</taxon>
        <taxon>Rhamnaceae</taxon>
        <taxon>Paliureae</taxon>
        <taxon>Ziziphus</taxon>
    </lineage>
</organism>
<feature type="domain" description="NB-ARC" evidence="4">
    <location>
        <begin position="176"/>
        <end position="321"/>
    </location>
</feature>
<dbReference type="InterPro" id="IPR002182">
    <property type="entry name" value="NB-ARC"/>
</dbReference>
<dbReference type="InterPro" id="IPR038005">
    <property type="entry name" value="RX-like_CC"/>
</dbReference>
<evidence type="ECO:0000259" key="4">
    <source>
        <dbReference type="Pfam" id="PF00931"/>
    </source>
</evidence>